<evidence type="ECO:0000313" key="3">
    <source>
        <dbReference type="Proteomes" id="UP000187203"/>
    </source>
</evidence>
<dbReference type="STRING" id="93759.A0A1R3HNI8"/>
<feature type="compositionally biased region" description="Basic and acidic residues" evidence="1">
    <location>
        <begin position="1"/>
        <end position="10"/>
    </location>
</feature>
<dbReference type="EMBL" id="AWUE01019716">
    <property type="protein sequence ID" value="OMO71898.1"/>
    <property type="molecule type" value="Genomic_DNA"/>
</dbReference>
<evidence type="ECO:0008006" key="4">
    <source>
        <dbReference type="Google" id="ProtNLM"/>
    </source>
</evidence>
<dbReference type="Proteomes" id="UP000187203">
    <property type="component" value="Unassembled WGS sequence"/>
</dbReference>
<dbReference type="InterPro" id="IPR040294">
    <property type="entry name" value="Nodulin-rel_1/2"/>
</dbReference>
<feature type="compositionally biased region" description="Gly residues" evidence="1">
    <location>
        <begin position="124"/>
        <end position="141"/>
    </location>
</feature>
<protein>
    <recommendedName>
        <fullName evidence="4">Nodulin-related protein 1</fullName>
    </recommendedName>
</protein>
<feature type="region of interest" description="Disordered" evidence="1">
    <location>
        <begin position="89"/>
        <end position="154"/>
    </location>
</feature>
<dbReference type="PANTHER" id="PTHR35098">
    <property type="entry name" value="EXPRESSED PROTEIN"/>
    <property type="match status" value="1"/>
</dbReference>
<dbReference type="PANTHER" id="PTHR35098:SF1">
    <property type="entry name" value="NODULIN-RELATED PROTEIN 2"/>
    <property type="match status" value="1"/>
</dbReference>
<name>A0A1R3HNI8_9ROSI</name>
<sequence>MESAKSDHHNKPTSNHHPKSSSELLSSAKLVAEYAKSTMNHESGNNIDKGKVAGAAADLLDAASHYGKLDQGSGVGKYVDQAENYLHKYHSSHSTTATTTTHSSGGGGGHSTTPEKHSEAAHASGGGHGHDSGSGGGGHGGDYLKMAQDFLKKH</sequence>
<feature type="compositionally biased region" description="Low complexity" evidence="1">
    <location>
        <begin position="92"/>
        <end position="103"/>
    </location>
</feature>
<evidence type="ECO:0000256" key="1">
    <source>
        <dbReference type="SAM" id="MobiDB-lite"/>
    </source>
</evidence>
<keyword evidence="3" id="KW-1185">Reference proteome</keyword>
<comment type="caution">
    <text evidence="2">The sequence shown here is derived from an EMBL/GenBank/DDBJ whole genome shotgun (WGS) entry which is preliminary data.</text>
</comment>
<dbReference type="AlphaFoldDB" id="A0A1R3HNI8"/>
<dbReference type="GO" id="GO:0009408">
    <property type="term" value="P:response to heat"/>
    <property type="evidence" value="ECO:0007669"/>
    <property type="project" value="InterPro"/>
</dbReference>
<organism evidence="2 3">
    <name type="scientific">Corchorus olitorius</name>
    <dbReference type="NCBI Taxonomy" id="93759"/>
    <lineage>
        <taxon>Eukaryota</taxon>
        <taxon>Viridiplantae</taxon>
        <taxon>Streptophyta</taxon>
        <taxon>Embryophyta</taxon>
        <taxon>Tracheophyta</taxon>
        <taxon>Spermatophyta</taxon>
        <taxon>Magnoliopsida</taxon>
        <taxon>eudicotyledons</taxon>
        <taxon>Gunneridae</taxon>
        <taxon>Pentapetalae</taxon>
        <taxon>rosids</taxon>
        <taxon>malvids</taxon>
        <taxon>Malvales</taxon>
        <taxon>Malvaceae</taxon>
        <taxon>Grewioideae</taxon>
        <taxon>Apeibeae</taxon>
        <taxon>Corchorus</taxon>
    </lineage>
</organism>
<reference evidence="3" key="1">
    <citation type="submission" date="2013-09" db="EMBL/GenBank/DDBJ databases">
        <title>Corchorus olitorius genome sequencing.</title>
        <authorList>
            <person name="Alam M."/>
            <person name="Haque M.S."/>
            <person name="Islam M.S."/>
            <person name="Emdad E.M."/>
            <person name="Islam M.M."/>
            <person name="Ahmed B."/>
            <person name="Halim A."/>
            <person name="Hossen Q.M.M."/>
            <person name="Hossain M.Z."/>
            <person name="Ahmed R."/>
            <person name="Khan M.M."/>
            <person name="Islam R."/>
            <person name="Rashid M.M."/>
            <person name="Khan S.A."/>
            <person name="Rahman M.S."/>
            <person name="Alam M."/>
            <person name="Yahiya A.S."/>
            <person name="Khan M.S."/>
            <person name="Azam M.S."/>
            <person name="Haque T."/>
            <person name="Lashkar M.Z.H."/>
            <person name="Akhand A.I."/>
            <person name="Morshed G."/>
            <person name="Roy S."/>
            <person name="Uddin K.S."/>
            <person name="Rabeya T."/>
            <person name="Hossain A.S."/>
            <person name="Chowdhury A."/>
            <person name="Snigdha A.R."/>
            <person name="Mortoza M.S."/>
            <person name="Matin S.A."/>
            <person name="Hoque S.M.E."/>
            <person name="Islam M.K."/>
            <person name="Roy D.K."/>
            <person name="Haider R."/>
            <person name="Moosa M.M."/>
            <person name="Elias S.M."/>
            <person name="Hasan A.M."/>
            <person name="Jahan S."/>
            <person name="Shafiuddin M."/>
            <person name="Mahmood N."/>
            <person name="Shommy N.S."/>
        </authorList>
    </citation>
    <scope>NUCLEOTIDE SEQUENCE [LARGE SCALE GENOMIC DNA]</scope>
    <source>
        <strain evidence="3">cv. O-4</strain>
    </source>
</reference>
<proteinExistence type="predicted"/>
<evidence type="ECO:0000313" key="2">
    <source>
        <dbReference type="EMBL" id="OMO71898.1"/>
    </source>
</evidence>
<gene>
    <name evidence="2" type="ORF">COLO4_27925</name>
</gene>
<feature type="region of interest" description="Disordered" evidence="1">
    <location>
        <begin position="1"/>
        <end position="28"/>
    </location>
</feature>
<dbReference type="GO" id="GO:0010115">
    <property type="term" value="P:regulation of abscisic acid biosynthetic process"/>
    <property type="evidence" value="ECO:0007669"/>
    <property type="project" value="InterPro"/>
</dbReference>
<accession>A0A1R3HNI8</accession>